<reference evidence="1 3" key="1">
    <citation type="submission" date="2015-06" db="EMBL/GenBank/DDBJ databases">
        <title>R. anatipestifer strain HXb2 is the most virulent strain so far, and the genome sequence would help us uncover the pathogenesis.</title>
        <authorList>
            <person name="Hu Q."/>
            <person name="Qi J."/>
            <person name="Bo H."/>
            <person name="Liu G."/>
            <person name="Tao M."/>
            <person name="Ding Y."/>
            <person name="Xue Y."/>
        </authorList>
    </citation>
    <scope>NUCLEOTIDE SEQUENCE [LARGE SCALE GENOMIC DNA]</scope>
    <source>
        <strain evidence="1 3">HXb2</strain>
    </source>
</reference>
<dbReference type="Proteomes" id="UP001207440">
    <property type="component" value="Unassembled WGS sequence"/>
</dbReference>
<dbReference type="OrthoDB" id="9938006at2"/>
<name>A0A1A5FL10_RIEAN</name>
<gene>
    <name evidence="1" type="ORF">AB406_1918</name>
    <name evidence="2" type="ORF">OKE68_05875</name>
</gene>
<dbReference type="AlphaFoldDB" id="A0A1A5FL10"/>
<accession>A0A1A5FL10</accession>
<protein>
    <submittedName>
        <fullName evidence="1">Uncharacterized protein</fullName>
    </submittedName>
</protein>
<sequence length="71" mass="8679">MKQVEIKNEVEYIDGVREALSYILEVIDKDTDYLYHEKEIIKKIIHSEIWKNISEKEFNHFLNQLQQQKNK</sequence>
<organism evidence="1 3">
    <name type="scientific">Riemerella anatipestifer</name>
    <name type="common">Moraxella anatipestifer</name>
    <dbReference type="NCBI Taxonomy" id="34085"/>
    <lineage>
        <taxon>Bacteria</taxon>
        <taxon>Pseudomonadati</taxon>
        <taxon>Bacteroidota</taxon>
        <taxon>Flavobacteriia</taxon>
        <taxon>Flavobacteriales</taxon>
        <taxon>Weeksellaceae</taxon>
        <taxon>Riemerella</taxon>
    </lineage>
</organism>
<dbReference type="Proteomes" id="UP000189883">
    <property type="component" value="Chromosome"/>
</dbReference>
<dbReference type="EMBL" id="CP011859">
    <property type="protein sequence ID" value="AQY22859.1"/>
    <property type="molecule type" value="Genomic_DNA"/>
</dbReference>
<evidence type="ECO:0000313" key="2">
    <source>
        <dbReference type="EMBL" id="MCW0523843.1"/>
    </source>
</evidence>
<dbReference type="RefSeq" id="WP_014938659.1">
    <property type="nucleotide sequence ID" value="NZ_CP011859.1"/>
</dbReference>
<dbReference type="EMBL" id="JAOZYT010000029">
    <property type="protein sequence ID" value="MCW0523843.1"/>
    <property type="molecule type" value="Genomic_DNA"/>
</dbReference>
<proteinExistence type="predicted"/>
<evidence type="ECO:0000313" key="3">
    <source>
        <dbReference type="Proteomes" id="UP000189883"/>
    </source>
</evidence>
<evidence type="ECO:0000313" key="1">
    <source>
        <dbReference type="EMBL" id="AQY22859.1"/>
    </source>
</evidence>
<reference evidence="2" key="2">
    <citation type="submission" date="2022-10" db="EMBL/GenBank/DDBJ databases">
        <title>Sifting through the core-genome to identify putative cross-protective antigens against Riemerella anatipestifer.</title>
        <authorList>
            <person name="Zheng X."/>
            <person name="Zhang W."/>
        </authorList>
    </citation>
    <scope>NUCLEOTIDE SEQUENCE</scope>
    <source>
        <strain evidence="2">ZWRA178</strain>
    </source>
</reference>